<evidence type="ECO:0000313" key="3">
    <source>
        <dbReference type="Proteomes" id="UP001432202"/>
    </source>
</evidence>
<dbReference type="Proteomes" id="UP001432202">
    <property type="component" value="Chromosome"/>
</dbReference>
<dbReference type="Pfam" id="PF00326">
    <property type="entry name" value="Peptidase_S9"/>
    <property type="match status" value="1"/>
</dbReference>
<gene>
    <name evidence="2" type="ORF">V6M85_08815</name>
</gene>
<dbReference type="GO" id="GO:0008236">
    <property type="term" value="F:serine-type peptidase activity"/>
    <property type="evidence" value="ECO:0007669"/>
    <property type="project" value="InterPro"/>
</dbReference>
<dbReference type="InterPro" id="IPR029058">
    <property type="entry name" value="AB_hydrolase_fold"/>
</dbReference>
<evidence type="ECO:0000259" key="1">
    <source>
        <dbReference type="Pfam" id="PF00326"/>
    </source>
</evidence>
<accession>A0AAX4KXN5</accession>
<sequence>MMSCNSQDEEINELNVTLNLSLKGDKFFIFFHGFTGSRFQSPFNELAKALCEMGINVVRLEFRGHDKSRFPFENFTINHAYEDAETIIRYVMRKYAPKRLGLVGVSMGGHVAIYSAGKFSEIDTLVLLAPAIDFSEVFKNPPKRVDNYYLVGRYGNLKLKEQGYMSVAKANVMNLAEKVTSPTLIIHCKDDTVVPYTQSLKFFEKLKANKKRIVLLDKGDHFFESEEVKKKVLEETANWLRSIEF</sequence>
<dbReference type="Gene3D" id="3.40.50.1820">
    <property type="entry name" value="alpha/beta hydrolase"/>
    <property type="match status" value="1"/>
</dbReference>
<keyword evidence="3" id="KW-1185">Reference proteome</keyword>
<name>A0AAX4KXN5_9CREN</name>
<dbReference type="PANTHER" id="PTHR11614">
    <property type="entry name" value="PHOSPHOLIPASE-RELATED"/>
    <property type="match status" value="1"/>
</dbReference>
<dbReference type="GO" id="GO:0006508">
    <property type="term" value="P:proteolysis"/>
    <property type="evidence" value="ECO:0007669"/>
    <property type="project" value="InterPro"/>
</dbReference>
<keyword evidence="2" id="KW-0378">Hydrolase</keyword>
<reference evidence="2 3" key="1">
    <citation type="submission" date="2024-02" db="EMBL/GenBank/DDBJ databases">
        <title>STSV induces naive adaptation in Sulfolobus.</title>
        <authorList>
            <person name="Xiang X."/>
            <person name="Song M."/>
        </authorList>
    </citation>
    <scope>NUCLEOTIDE SEQUENCE [LARGE SCALE GENOMIC DNA]</scope>
    <source>
        <strain evidence="2 3">RT2</strain>
    </source>
</reference>
<dbReference type="InterPro" id="IPR001375">
    <property type="entry name" value="Peptidase_S9_cat"/>
</dbReference>
<evidence type="ECO:0000313" key="2">
    <source>
        <dbReference type="EMBL" id="WWQ59588.1"/>
    </source>
</evidence>
<dbReference type="GeneID" id="89336866"/>
<dbReference type="EMBL" id="CP146016">
    <property type="protein sequence ID" value="WWQ59588.1"/>
    <property type="molecule type" value="Genomic_DNA"/>
</dbReference>
<protein>
    <submittedName>
        <fullName evidence="2">Alpha/beta fold hydrolase</fullName>
    </submittedName>
</protein>
<dbReference type="InterPro" id="IPR051044">
    <property type="entry name" value="MAG_DAG_Lipase"/>
</dbReference>
<proteinExistence type="predicted"/>
<organism evidence="2 3">
    <name type="scientific">Sulfolobus tengchongensis</name>
    <dbReference type="NCBI Taxonomy" id="207809"/>
    <lineage>
        <taxon>Archaea</taxon>
        <taxon>Thermoproteota</taxon>
        <taxon>Thermoprotei</taxon>
        <taxon>Sulfolobales</taxon>
        <taxon>Sulfolobaceae</taxon>
        <taxon>Sulfolobus</taxon>
    </lineage>
</organism>
<dbReference type="SUPFAM" id="SSF53474">
    <property type="entry name" value="alpha/beta-Hydrolases"/>
    <property type="match status" value="1"/>
</dbReference>
<feature type="domain" description="Peptidase S9 prolyl oligopeptidase catalytic" evidence="1">
    <location>
        <begin position="48"/>
        <end position="241"/>
    </location>
</feature>
<dbReference type="RefSeq" id="WP_338598901.1">
    <property type="nucleotide sequence ID" value="NZ_CP146016.1"/>
</dbReference>
<dbReference type="AlphaFoldDB" id="A0AAX4KXN5"/>